<feature type="compositionally biased region" description="Polar residues" evidence="1">
    <location>
        <begin position="43"/>
        <end position="59"/>
    </location>
</feature>
<evidence type="ECO:0000256" key="1">
    <source>
        <dbReference type="SAM" id="MobiDB-lite"/>
    </source>
</evidence>
<dbReference type="InterPro" id="IPR040206">
    <property type="entry name" value="Zds1/2"/>
</dbReference>
<feature type="compositionally biased region" description="Low complexity" evidence="1">
    <location>
        <begin position="991"/>
        <end position="1005"/>
    </location>
</feature>
<evidence type="ECO:0000313" key="4">
    <source>
        <dbReference type="Proteomes" id="UP001233271"/>
    </source>
</evidence>
<dbReference type="GO" id="GO:0030010">
    <property type="term" value="P:establishment of cell polarity"/>
    <property type="evidence" value="ECO:0007669"/>
    <property type="project" value="TreeGrafter"/>
</dbReference>
<feature type="compositionally biased region" description="Pro residues" evidence="1">
    <location>
        <begin position="680"/>
        <end position="690"/>
    </location>
</feature>
<feature type="region of interest" description="Disordered" evidence="1">
    <location>
        <begin position="657"/>
        <end position="1067"/>
    </location>
</feature>
<feature type="domain" description="Protein Zds1 C-terminal" evidence="2">
    <location>
        <begin position="601"/>
        <end position="653"/>
    </location>
</feature>
<evidence type="ECO:0000259" key="2">
    <source>
        <dbReference type="SMART" id="SM01327"/>
    </source>
</evidence>
<feature type="compositionally biased region" description="Low complexity" evidence="1">
    <location>
        <begin position="434"/>
        <end position="456"/>
    </location>
</feature>
<dbReference type="EMBL" id="AP028215">
    <property type="protein sequence ID" value="BEI92147.1"/>
    <property type="molecule type" value="Genomic_DNA"/>
</dbReference>
<dbReference type="GO" id="GO:0005737">
    <property type="term" value="C:cytoplasm"/>
    <property type="evidence" value="ECO:0007669"/>
    <property type="project" value="TreeGrafter"/>
</dbReference>
<protein>
    <recommendedName>
        <fullName evidence="2">Protein Zds1 C-terminal domain-containing protein</fullName>
    </recommendedName>
</protein>
<dbReference type="RefSeq" id="XP_060457412.1">
    <property type="nucleotide sequence ID" value="XM_060600860.1"/>
</dbReference>
<dbReference type="SMART" id="SM01327">
    <property type="entry name" value="Zds_C"/>
    <property type="match status" value="1"/>
</dbReference>
<feature type="compositionally biased region" description="Pro residues" evidence="1">
    <location>
        <begin position="842"/>
        <end position="852"/>
    </location>
</feature>
<dbReference type="KEGG" id="ccac:CcaHIS019_0409670"/>
<feature type="region of interest" description="Disordered" evidence="1">
    <location>
        <begin position="197"/>
        <end position="351"/>
    </location>
</feature>
<accession>A0AA48QWG7</accession>
<dbReference type="PANTHER" id="PTHR28089:SF1">
    <property type="entry name" value="PROTEIN ZDS1-RELATED"/>
    <property type="match status" value="1"/>
</dbReference>
<dbReference type="GeneID" id="85496017"/>
<keyword evidence="4" id="KW-1185">Reference proteome</keyword>
<sequence>MSAISEEELEREVRTLKHLRRRSATGTGPGELPLDPDLPPPDSFQQGSEAMQYSSNDDVTLSLDGDSGLFWVPAHLHPELAPGEFRNFLKSHTVDPDADGSDTDEATLARSPSWLARSRSMSVHLNRKKSMLSKQYTPRPGDNVETERVPVRRGSLAARHTEHGPTLRDLQKLEELVDDPEFTQNPDKMREVLRRSLSQRMQPGLNETTEGDGETDAPLLPPRTGSIIRRTARTKIRKGPNDGSRRYSSGRRQRITSPSQQHIRGESSSMEDGDRRSDERRSDETSEETSEAFHEPAPVAVEHVPAHDDSTDESQIVDAYTRASVVEPYDDSRSPSPDEPAQAAVPHGRQRPHLHPIITSVEKPGFTPAQQDADLSAALHAVTLLPPSGASEDIFQARPDSFMDNYADVYAGDEAYRAYLEEEEEGPPAPSPPSEAAAVMQQQQPQVPGQQALLPGMAPPLQSMPPSMSTSGQQRPVPPTLVIGRPPLARTDSNASVQSSASSTATATSTSTTPPHHHPGREKEKEKSRKGLFGKKHSKEKDKPKKEKDGLFGGLFGGSKKKQEEASSVSNFATAGPAAAAALLGTSKSARSLQPSGASSPTSPGFSNFARYPIHVERAVYRLSHIKLANARRPLIEQVLISNLMFWYLGVIGRAAGPAEDSKPGTVNGLDKDRDETQRTPPPKGTPPLSPDSGQFEDKSAHLRQQLSTLQQQPRRDEQQQELSPPLSPSPTRKTGLVKPERSRNANNSEAAYRAPQYGKQNAQMEQEMRPAQLKPTPQPPQQQQSTHRTSPPPPQREQQQPPASYPQAPAPAPRTSSIPSNPQRTRSPPSPAHQHPQTWPEYPPGVAPPRPQQFAPGGGRPISQQPERRPQPPPGAQPARPQQPGIRPPPQQQHQGAQQTANGSMRSDRPMYAPYPSGGGGGPAQRNAGQPGQGYPYPQQYARPGHHGPQPGQIFSAQPGQIFHHPQYQNQPRPPGAAPAQNRGEPQRLPPGQQQGPALAQTPPRRGSSNAPADPYGRQGYQQGGQTSPTNGGFYSQQRPPGQYQQYPSGQQRAQPVPSGQYPHHR</sequence>
<dbReference type="InterPro" id="IPR013941">
    <property type="entry name" value="ZDS1_C"/>
</dbReference>
<feature type="region of interest" description="Disordered" evidence="1">
    <location>
        <begin position="16"/>
        <end position="59"/>
    </location>
</feature>
<feature type="region of interest" description="Disordered" evidence="1">
    <location>
        <begin position="421"/>
        <end position="560"/>
    </location>
</feature>
<dbReference type="Pfam" id="PF08632">
    <property type="entry name" value="Zds_C"/>
    <property type="match status" value="1"/>
</dbReference>
<dbReference type="Proteomes" id="UP001233271">
    <property type="component" value="Chromosome 4"/>
</dbReference>
<feature type="compositionally biased region" description="Low complexity" evidence="1">
    <location>
        <begin position="1037"/>
        <end position="1057"/>
    </location>
</feature>
<dbReference type="PANTHER" id="PTHR28089">
    <property type="entry name" value="PROTEIN ZDS1-RELATED"/>
    <property type="match status" value="1"/>
</dbReference>
<feature type="compositionally biased region" description="Low complexity" evidence="1">
    <location>
        <begin position="925"/>
        <end position="942"/>
    </location>
</feature>
<evidence type="ECO:0000313" key="3">
    <source>
        <dbReference type="EMBL" id="BEI92147.1"/>
    </source>
</evidence>
<feature type="compositionally biased region" description="Polar residues" evidence="1">
    <location>
        <begin position="464"/>
        <end position="474"/>
    </location>
</feature>
<name>A0AA48QWG7_9TREE</name>
<dbReference type="AlphaFoldDB" id="A0AA48QWG7"/>
<feature type="compositionally biased region" description="Basic and acidic residues" evidence="1">
    <location>
        <begin position="539"/>
        <end position="550"/>
    </location>
</feature>
<organism evidence="3 4">
    <name type="scientific">Cutaneotrichosporon cavernicola</name>
    <dbReference type="NCBI Taxonomy" id="279322"/>
    <lineage>
        <taxon>Eukaryota</taxon>
        <taxon>Fungi</taxon>
        <taxon>Dikarya</taxon>
        <taxon>Basidiomycota</taxon>
        <taxon>Agaricomycotina</taxon>
        <taxon>Tremellomycetes</taxon>
        <taxon>Trichosporonales</taxon>
        <taxon>Trichosporonaceae</taxon>
        <taxon>Cutaneotrichosporon</taxon>
    </lineage>
</organism>
<feature type="compositionally biased region" description="Basic and acidic residues" evidence="1">
    <location>
        <begin position="272"/>
        <end position="284"/>
    </location>
</feature>
<feature type="compositionally biased region" description="Low complexity" evidence="1">
    <location>
        <begin position="1017"/>
        <end position="1027"/>
    </location>
</feature>
<proteinExistence type="predicted"/>
<feature type="compositionally biased region" description="Low complexity" evidence="1">
    <location>
        <begin position="797"/>
        <end position="808"/>
    </location>
</feature>
<feature type="compositionally biased region" description="Low complexity" evidence="1">
    <location>
        <begin position="499"/>
        <end position="514"/>
    </location>
</feature>
<reference evidence="3" key="1">
    <citation type="journal article" date="2023" name="BMC Genomics">
        <title>Chromosome-level genome assemblies of Cutaneotrichosporon spp. (Trichosporonales, Basidiomycota) reveal imbalanced evolution between nucleotide sequences and chromosome synteny.</title>
        <authorList>
            <person name="Kobayashi Y."/>
            <person name="Kayamori A."/>
            <person name="Aoki K."/>
            <person name="Shiwa Y."/>
            <person name="Matsutani M."/>
            <person name="Fujita N."/>
            <person name="Sugita T."/>
            <person name="Iwasaki W."/>
            <person name="Tanaka N."/>
            <person name="Takashima M."/>
        </authorList>
    </citation>
    <scope>NUCLEOTIDE SEQUENCE</scope>
    <source>
        <strain evidence="3">HIS019</strain>
    </source>
</reference>
<gene>
    <name evidence="3" type="ORF">CcaverHIS019_0409670</name>
</gene>
<feature type="compositionally biased region" description="Polar residues" evidence="1">
    <location>
        <begin position="815"/>
        <end position="828"/>
    </location>
</feature>
<dbReference type="GO" id="GO:0010971">
    <property type="term" value="P:positive regulation of G2/M transition of mitotic cell cycle"/>
    <property type="evidence" value="ECO:0007669"/>
    <property type="project" value="TreeGrafter"/>
</dbReference>
<feature type="compositionally biased region" description="Polar residues" evidence="1">
    <location>
        <begin position="197"/>
        <end position="208"/>
    </location>
</feature>